<dbReference type="PANTHER" id="PTHR34039:SF1">
    <property type="entry name" value="UPF0102 PROTEIN YRAN"/>
    <property type="match status" value="1"/>
</dbReference>
<dbReference type="HAMAP" id="MF_00048">
    <property type="entry name" value="UPF0102"/>
    <property type="match status" value="1"/>
</dbReference>
<gene>
    <name evidence="3" type="ORF">JMJ55_03925</name>
</gene>
<keyword evidence="4" id="KW-1185">Reference proteome</keyword>
<evidence type="ECO:0000256" key="2">
    <source>
        <dbReference type="HAMAP-Rule" id="MF_00048"/>
    </source>
</evidence>
<evidence type="ECO:0000313" key="3">
    <source>
        <dbReference type="EMBL" id="MBL6454459.1"/>
    </source>
</evidence>
<dbReference type="InterPro" id="IPR011856">
    <property type="entry name" value="tRNA_endonuc-like_dom_sf"/>
</dbReference>
<accession>A0ABS1V1A7</accession>
<dbReference type="RefSeq" id="WP_202824348.1">
    <property type="nucleotide sequence ID" value="NZ_JAEUXJ010000001.1"/>
</dbReference>
<organism evidence="3 4">
    <name type="scientific">Belnapia mucosa</name>
    <dbReference type="NCBI Taxonomy" id="2804532"/>
    <lineage>
        <taxon>Bacteria</taxon>
        <taxon>Pseudomonadati</taxon>
        <taxon>Pseudomonadota</taxon>
        <taxon>Alphaproteobacteria</taxon>
        <taxon>Acetobacterales</taxon>
        <taxon>Roseomonadaceae</taxon>
        <taxon>Belnapia</taxon>
    </lineage>
</organism>
<protein>
    <recommendedName>
        <fullName evidence="2">UPF0102 protein JMJ55_03925</fullName>
    </recommendedName>
</protein>
<dbReference type="Pfam" id="PF02021">
    <property type="entry name" value="UPF0102"/>
    <property type="match status" value="1"/>
</dbReference>
<dbReference type="Gene3D" id="3.40.1350.10">
    <property type="match status" value="1"/>
</dbReference>
<evidence type="ECO:0000313" key="4">
    <source>
        <dbReference type="Proteomes" id="UP000606490"/>
    </source>
</evidence>
<dbReference type="EMBL" id="JAEUXJ010000001">
    <property type="protein sequence ID" value="MBL6454459.1"/>
    <property type="molecule type" value="Genomic_DNA"/>
</dbReference>
<comment type="similarity">
    <text evidence="1 2">Belongs to the UPF0102 family.</text>
</comment>
<proteinExistence type="inferred from homology"/>
<dbReference type="InterPro" id="IPR011335">
    <property type="entry name" value="Restrct_endonuc-II-like"/>
</dbReference>
<dbReference type="InterPro" id="IPR003509">
    <property type="entry name" value="UPF0102_YraN-like"/>
</dbReference>
<evidence type="ECO:0000256" key="1">
    <source>
        <dbReference type="ARBA" id="ARBA00006738"/>
    </source>
</evidence>
<dbReference type="SUPFAM" id="SSF52980">
    <property type="entry name" value="Restriction endonuclease-like"/>
    <property type="match status" value="1"/>
</dbReference>
<sequence>MSEAGRRLRGGRAESAGRAGEAAAEAALAREGWTVLARRCRTLAGELDLIAEREGLLAFIEVKARPSLAEAAFALGPRQRARLLAAAECWLAENPGAGAAGIRFDLLVVAADGTVRRIADAFRAGDDRA</sequence>
<reference evidence="3 4" key="1">
    <citation type="submission" date="2021-01" db="EMBL/GenBank/DDBJ databases">
        <title>Belnapia mucosa sp. nov. and Belnapia arida sp. nov., isolated from the Tabernas Desert (Almeria, Spain).</title>
        <authorList>
            <person name="Molina-Menor E."/>
            <person name="Vidal-Verdu A."/>
            <person name="Calonge A."/>
            <person name="Satari L."/>
            <person name="Pereto Magraner J."/>
            <person name="Porcar Miralles M."/>
        </authorList>
    </citation>
    <scope>NUCLEOTIDE SEQUENCE [LARGE SCALE GENOMIC DNA]</scope>
    <source>
        <strain evidence="3 4">T6</strain>
    </source>
</reference>
<name>A0ABS1V1A7_9PROT</name>
<dbReference type="Proteomes" id="UP000606490">
    <property type="component" value="Unassembled WGS sequence"/>
</dbReference>
<dbReference type="PANTHER" id="PTHR34039">
    <property type="entry name" value="UPF0102 PROTEIN YRAN"/>
    <property type="match status" value="1"/>
</dbReference>
<comment type="caution">
    <text evidence="3">The sequence shown here is derived from an EMBL/GenBank/DDBJ whole genome shotgun (WGS) entry which is preliminary data.</text>
</comment>